<evidence type="ECO:0000256" key="1">
    <source>
        <dbReference type="SAM" id="Phobius"/>
    </source>
</evidence>
<evidence type="ECO:0000313" key="2">
    <source>
        <dbReference type="EMBL" id="AUY25827.1"/>
    </source>
</evidence>
<gene>
    <name evidence="2" type="ORF">C2E16_13500</name>
</gene>
<name>A0ABM6S2I8_9GAMM</name>
<keyword evidence="1" id="KW-0472">Membrane</keyword>
<protein>
    <submittedName>
        <fullName evidence="2">Uncharacterized protein</fullName>
    </submittedName>
</protein>
<feature type="transmembrane region" description="Helical" evidence="1">
    <location>
        <begin position="43"/>
        <end position="62"/>
    </location>
</feature>
<dbReference type="Proteomes" id="UP000237673">
    <property type="component" value="Chromosome"/>
</dbReference>
<organism evidence="2 3">
    <name type="scientific">Mixta calida</name>
    <dbReference type="NCBI Taxonomy" id="665913"/>
    <lineage>
        <taxon>Bacteria</taxon>
        <taxon>Pseudomonadati</taxon>
        <taxon>Pseudomonadota</taxon>
        <taxon>Gammaproteobacteria</taxon>
        <taxon>Enterobacterales</taxon>
        <taxon>Erwiniaceae</taxon>
        <taxon>Mixta</taxon>
    </lineage>
</organism>
<dbReference type="EMBL" id="CP026378">
    <property type="protein sequence ID" value="AUY25827.1"/>
    <property type="molecule type" value="Genomic_DNA"/>
</dbReference>
<evidence type="ECO:0000313" key="3">
    <source>
        <dbReference type="Proteomes" id="UP000237673"/>
    </source>
</evidence>
<keyword evidence="1" id="KW-0812">Transmembrane</keyword>
<reference evidence="2 3" key="1">
    <citation type="submission" date="2018-01" db="EMBL/GenBank/DDBJ databases">
        <title>Complete and assembled Genome of Pantoea calida DSM22759T.</title>
        <authorList>
            <person name="Stevens M.J.A."/>
            <person name="Zurfluh K."/>
            <person name="Stephan R."/>
        </authorList>
    </citation>
    <scope>NUCLEOTIDE SEQUENCE [LARGE SCALE GENOMIC DNA]</scope>
    <source>
        <strain evidence="2 3">DSM 22759</strain>
    </source>
</reference>
<proteinExistence type="predicted"/>
<feature type="transmembrane region" description="Helical" evidence="1">
    <location>
        <begin position="12"/>
        <end position="31"/>
    </location>
</feature>
<keyword evidence="3" id="KW-1185">Reference proteome</keyword>
<keyword evidence="1" id="KW-1133">Transmembrane helix</keyword>
<sequence>MLVVATRTRTRFIKSLCGTLFFIIMFSIFKYFKTEDFFSLKNIFQIGMTGVLMSAIFYRFLFK</sequence>
<accession>A0ABM6S2I8</accession>